<dbReference type="Proteomes" id="UP000070444">
    <property type="component" value="Unassembled WGS sequence"/>
</dbReference>
<protein>
    <submittedName>
        <fullName evidence="2">Uncharacterized protein</fullName>
    </submittedName>
</protein>
<feature type="compositionally biased region" description="Polar residues" evidence="1">
    <location>
        <begin position="118"/>
        <end position="138"/>
    </location>
</feature>
<feature type="region of interest" description="Disordered" evidence="1">
    <location>
        <begin position="97"/>
        <end position="149"/>
    </location>
</feature>
<proteinExistence type="predicted"/>
<gene>
    <name evidence="2" type="ORF">CONCODRAFT_84556</name>
</gene>
<name>A0A137P9F6_CONC2</name>
<keyword evidence="3" id="KW-1185">Reference proteome</keyword>
<reference evidence="2 3" key="1">
    <citation type="journal article" date="2015" name="Genome Biol. Evol.">
        <title>Phylogenomic analyses indicate that early fungi evolved digesting cell walls of algal ancestors of land plants.</title>
        <authorList>
            <person name="Chang Y."/>
            <person name="Wang S."/>
            <person name="Sekimoto S."/>
            <person name="Aerts A.L."/>
            <person name="Choi C."/>
            <person name="Clum A."/>
            <person name="LaButti K.M."/>
            <person name="Lindquist E.A."/>
            <person name="Yee Ngan C."/>
            <person name="Ohm R.A."/>
            <person name="Salamov A.A."/>
            <person name="Grigoriev I.V."/>
            <person name="Spatafora J.W."/>
            <person name="Berbee M.L."/>
        </authorList>
    </citation>
    <scope>NUCLEOTIDE SEQUENCE [LARGE SCALE GENOMIC DNA]</scope>
    <source>
        <strain evidence="2 3">NRRL 28638</strain>
    </source>
</reference>
<dbReference type="EMBL" id="KQ964470">
    <property type="protein sequence ID" value="KXN71646.1"/>
    <property type="molecule type" value="Genomic_DNA"/>
</dbReference>
<organism evidence="2 3">
    <name type="scientific">Conidiobolus coronatus (strain ATCC 28846 / CBS 209.66 / NRRL 28638)</name>
    <name type="common">Delacroixia coronata</name>
    <dbReference type="NCBI Taxonomy" id="796925"/>
    <lineage>
        <taxon>Eukaryota</taxon>
        <taxon>Fungi</taxon>
        <taxon>Fungi incertae sedis</taxon>
        <taxon>Zoopagomycota</taxon>
        <taxon>Entomophthoromycotina</taxon>
        <taxon>Entomophthoromycetes</taxon>
        <taxon>Entomophthorales</taxon>
        <taxon>Ancylistaceae</taxon>
        <taxon>Conidiobolus</taxon>
    </lineage>
</organism>
<evidence type="ECO:0000313" key="3">
    <source>
        <dbReference type="Proteomes" id="UP000070444"/>
    </source>
</evidence>
<accession>A0A137P9F6</accession>
<sequence length="181" mass="20280">MAVEEFVTEWPSIEENKEFNEHLKTMSLLNSSSPFLKALNMPIPTEFEDSEDYIKKLERKLNKIKSKPPIHAQVLTDAGNFYSKISVDDLLAESIKNEDATSAPVAEGRTSDEYNSDIEGQNLLNSTDNRTSIESNMSDAPLLADSPTNTKSVKKAQDYLAKPPVWKKLLSCCIYVDSDDD</sequence>
<evidence type="ECO:0000313" key="2">
    <source>
        <dbReference type="EMBL" id="KXN71646.1"/>
    </source>
</evidence>
<evidence type="ECO:0000256" key="1">
    <source>
        <dbReference type="SAM" id="MobiDB-lite"/>
    </source>
</evidence>
<dbReference type="AlphaFoldDB" id="A0A137P9F6"/>